<evidence type="ECO:0000313" key="3">
    <source>
        <dbReference type="EMBL" id="HIR06355.1"/>
    </source>
</evidence>
<dbReference type="InterPro" id="IPR028098">
    <property type="entry name" value="Glyco_trans_4-like_N"/>
</dbReference>
<sequence>MSVYLYPGGFRLVRKSGVGQALLHQQKALISAGIPLAQTIQESSIVHINTVFPDSFLIAFTARISGKKVVYYAHSTMEDFRHSFPGSDQFAPLFKIWIKWCYQMGDIIITPTEYSRNLLINYGIQKPIYVLTNGVDTDFFSPAGKEHHFRKKYGLSDSRQVVISAGHMIERKGLLDYIFLARKLPQITFFWFGYTPSCLIPKTVRRAIADAPDNLIFPGYVTQEELKAAYCEADAFAFLSLEETEGIVVLEALACGIPVLLRDIPVYREWIPEGDGVWKARDINGFINALSNMLSTPVSAFKGTGRSIALSRRLESVGKCLASIYEKEGFLSRSKKEETVL</sequence>
<name>A0A9D1A7F2_9FIRM</name>
<dbReference type="PANTHER" id="PTHR45947:SF3">
    <property type="entry name" value="SULFOQUINOVOSYL TRANSFERASE SQD2"/>
    <property type="match status" value="1"/>
</dbReference>
<dbReference type="AlphaFoldDB" id="A0A9D1A7F2"/>
<gene>
    <name evidence="3" type="ORF">IAB28_10410</name>
</gene>
<dbReference type="SUPFAM" id="SSF53756">
    <property type="entry name" value="UDP-Glycosyltransferase/glycogen phosphorylase"/>
    <property type="match status" value="1"/>
</dbReference>
<dbReference type="EMBL" id="DVGC01000059">
    <property type="protein sequence ID" value="HIR06355.1"/>
    <property type="molecule type" value="Genomic_DNA"/>
</dbReference>
<dbReference type="Proteomes" id="UP000824250">
    <property type="component" value="Unassembled WGS sequence"/>
</dbReference>
<dbReference type="InterPro" id="IPR050194">
    <property type="entry name" value="Glycosyltransferase_grp1"/>
</dbReference>
<proteinExistence type="predicted"/>
<evidence type="ECO:0000259" key="2">
    <source>
        <dbReference type="Pfam" id="PF13439"/>
    </source>
</evidence>
<dbReference type="Gene3D" id="3.40.50.2000">
    <property type="entry name" value="Glycogen Phosphorylase B"/>
    <property type="match status" value="2"/>
</dbReference>
<comment type="caution">
    <text evidence="3">The sequence shown here is derived from an EMBL/GenBank/DDBJ whole genome shotgun (WGS) entry which is preliminary data.</text>
</comment>
<protein>
    <submittedName>
        <fullName evidence="3">Glycosyltransferase</fullName>
    </submittedName>
</protein>
<dbReference type="PANTHER" id="PTHR45947">
    <property type="entry name" value="SULFOQUINOVOSYL TRANSFERASE SQD2"/>
    <property type="match status" value="1"/>
</dbReference>
<feature type="domain" description="Glycosyltransferase subfamily 4-like N-terminal" evidence="2">
    <location>
        <begin position="40"/>
        <end position="138"/>
    </location>
</feature>
<reference evidence="3" key="1">
    <citation type="submission" date="2020-10" db="EMBL/GenBank/DDBJ databases">
        <authorList>
            <person name="Gilroy R."/>
        </authorList>
    </citation>
    <scope>NUCLEOTIDE SEQUENCE</scope>
    <source>
        <strain evidence="3">CHK180-2868</strain>
    </source>
</reference>
<dbReference type="Pfam" id="PF13439">
    <property type="entry name" value="Glyco_transf_4"/>
    <property type="match status" value="1"/>
</dbReference>
<evidence type="ECO:0000259" key="1">
    <source>
        <dbReference type="Pfam" id="PF00534"/>
    </source>
</evidence>
<dbReference type="InterPro" id="IPR001296">
    <property type="entry name" value="Glyco_trans_1"/>
</dbReference>
<organism evidence="3 4">
    <name type="scientific">Candidatus Copromonas faecavium</name>
    <name type="common">nom. illeg.</name>
    <dbReference type="NCBI Taxonomy" id="2840740"/>
    <lineage>
        <taxon>Bacteria</taxon>
        <taxon>Bacillati</taxon>
        <taxon>Bacillota</taxon>
        <taxon>Clostridia</taxon>
        <taxon>Lachnospirales</taxon>
        <taxon>Lachnospiraceae</taxon>
        <taxon>Candidatus Copromonas (nom. illeg.)</taxon>
    </lineage>
</organism>
<dbReference type="Pfam" id="PF00534">
    <property type="entry name" value="Glycos_transf_1"/>
    <property type="match status" value="1"/>
</dbReference>
<feature type="domain" description="Glycosyl transferase family 1" evidence="1">
    <location>
        <begin position="149"/>
        <end position="287"/>
    </location>
</feature>
<dbReference type="GO" id="GO:0016757">
    <property type="term" value="F:glycosyltransferase activity"/>
    <property type="evidence" value="ECO:0007669"/>
    <property type="project" value="InterPro"/>
</dbReference>
<reference evidence="3" key="2">
    <citation type="journal article" date="2021" name="PeerJ">
        <title>Extensive microbial diversity within the chicken gut microbiome revealed by metagenomics and culture.</title>
        <authorList>
            <person name="Gilroy R."/>
            <person name="Ravi A."/>
            <person name="Getino M."/>
            <person name="Pursley I."/>
            <person name="Horton D.L."/>
            <person name="Alikhan N.F."/>
            <person name="Baker D."/>
            <person name="Gharbi K."/>
            <person name="Hall N."/>
            <person name="Watson M."/>
            <person name="Adriaenssens E.M."/>
            <person name="Foster-Nyarko E."/>
            <person name="Jarju S."/>
            <person name="Secka A."/>
            <person name="Antonio M."/>
            <person name="Oren A."/>
            <person name="Chaudhuri R.R."/>
            <person name="La Ragione R."/>
            <person name="Hildebrand F."/>
            <person name="Pallen M.J."/>
        </authorList>
    </citation>
    <scope>NUCLEOTIDE SEQUENCE</scope>
    <source>
        <strain evidence="3">CHK180-2868</strain>
    </source>
</reference>
<evidence type="ECO:0000313" key="4">
    <source>
        <dbReference type="Proteomes" id="UP000824250"/>
    </source>
</evidence>
<accession>A0A9D1A7F2</accession>